<dbReference type="RefSeq" id="WP_208897409.1">
    <property type="nucleotide sequence ID" value="NZ_CP011497.1"/>
</dbReference>
<feature type="domain" description="Cardiolipin synthase N-terminal" evidence="8">
    <location>
        <begin position="27"/>
        <end position="73"/>
    </location>
</feature>
<keyword evidence="3 6" id="KW-0812">Transmembrane</keyword>
<dbReference type="Proteomes" id="UP000035366">
    <property type="component" value="Chromosome"/>
</dbReference>
<dbReference type="Pfam" id="PF09851">
    <property type="entry name" value="SHOCT"/>
    <property type="match status" value="1"/>
</dbReference>
<accession>A0ABM5TEP9</accession>
<keyword evidence="10" id="KW-1185">Reference proteome</keyword>
<dbReference type="InterPro" id="IPR027379">
    <property type="entry name" value="CLS_N"/>
</dbReference>
<dbReference type="Pfam" id="PF13396">
    <property type="entry name" value="PLDc_N"/>
    <property type="match status" value="1"/>
</dbReference>
<evidence type="ECO:0000259" key="8">
    <source>
        <dbReference type="Pfam" id="PF13396"/>
    </source>
</evidence>
<evidence type="ECO:0000313" key="10">
    <source>
        <dbReference type="Proteomes" id="UP000035366"/>
    </source>
</evidence>
<keyword evidence="5 6" id="KW-0472">Membrane</keyword>
<evidence type="ECO:0000256" key="5">
    <source>
        <dbReference type="ARBA" id="ARBA00023136"/>
    </source>
</evidence>
<evidence type="ECO:0000313" key="9">
    <source>
        <dbReference type="EMBL" id="AKJ09244.1"/>
    </source>
</evidence>
<evidence type="ECO:0000256" key="4">
    <source>
        <dbReference type="ARBA" id="ARBA00022989"/>
    </source>
</evidence>
<proteinExistence type="predicted"/>
<organism evidence="9 10">
    <name type="scientific">Streptomyces incarnatus</name>
    <dbReference type="NCBI Taxonomy" id="665007"/>
    <lineage>
        <taxon>Bacteria</taxon>
        <taxon>Bacillati</taxon>
        <taxon>Actinomycetota</taxon>
        <taxon>Actinomycetes</taxon>
        <taxon>Kitasatosporales</taxon>
        <taxon>Streptomycetaceae</taxon>
        <taxon>Streptomyces</taxon>
    </lineage>
</organism>
<reference evidence="9 10" key="1">
    <citation type="journal article" date="2015" name="ISME J.">
        <title>Draft Genome Sequence of Streptomyces incarnatus NRRL8089, which Produces the Nucleoside Antibiotic Sinefungin.</title>
        <authorList>
            <person name="Oshima K."/>
            <person name="Hattori M."/>
            <person name="Shimizu H."/>
            <person name="Fukuda K."/>
            <person name="Nemoto M."/>
            <person name="Inagaki K."/>
            <person name="Tamura T."/>
        </authorList>
    </citation>
    <scope>NUCLEOTIDE SEQUENCE [LARGE SCALE GENOMIC DNA]</scope>
    <source>
        <strain evidence="9 10">NRRL 8089</strain>
    </source>
</reference>
<evidence type="ECO:0000256" key="3">
    <source>
        <dbReference type="ARBA" id="ARBA00022692"/>
    </source>
</evidence>
<evidence type="ECO:0000259" key="7">
    <source>
        <dbReference type="Pfam" id="PF09851"/>
    </source>
</evidence>
<feature type="transmembrane region" description="Helical" evidence="6">
    <location>
        <begin position="52"/>
        <end position="72"/>
    </location>
</feature>
<dbReference type="EMBL" id="CP011497">
    <property type="protein sequence ID" value="AKJ09244.1"/>
    <property type="molecule type" value="Genomic_DNA"/>
</dbReference>
<name>A0ABM5TEP9_9ACTN</name>
<keyword evidence="2" id="KW-1003">Cell membrane</keyword>
<dbReference type="InterPro" id="IPR018649">
    <property type="entry name" value="SHOCT"/>
</dbReference>
<feature type="transmembrane region" description="Helical" evidence="6">
    <location>
        <begin position="12"/>
        <end position="32"/>
    </location>
</feature>
<sequence>MSSHTYLAYDYPLLSAFWTVFWIGLWVLWFFVLFRIVLDIFRDDDLGGWGKAGWLTFVIVLPFLGVFVYALARGKGMGRREVAYARARQKEFDTYVRETAGAAGPSSADELAKLSQMRAHGDITEEEFVRAKELVLSGGRGGV</sequence>
<comment type="subcellular location">
    <subcellularLocation>
        <location evidence="1">Cell membrane</location>
        <topology evidence="1">Multi-pass membrane protein</topology>
    </subcellularLocation>
</comment>
<protein>
    <submittedName>
        <fullName evidence="9">Membrane protein</fullName>
    </submittedName>
</protein>
<evidence type="ECO:0000256" key="2">
    <source>
        <dbReference type="ARBA" id="ARBA00022475"/>
    </source>
</evidence>
<keyword evidence="4 6" id="KW-1133">Transmembrane helix</keyword>
<gene>
    <name evidence="9" type="ORF">ABB07_04180</name>
</gene>
<evidence type="ECO:0000256" key="1">
    <source>
        <dbReference type="ARBA" id="ARBA00004651"/>
    </source>
</evidence>
<evidence type="ECO:0000256" key="6">
    <source>
        <dbReference type="SAM" id="Phobius"/>
    </source>
</evidence>
<feature type="domain" description="SHOCT" evidence="7">
    <location>
        <begin position="109"/>
        <end position="135"/>
    </location>
</feature>